<dbReference type="InterPro" id="IPR011528">
    <property type="entry name" value="NERD"/>
</dbReference>
<dbReference type="Proteomes" id="UP001596039">
    <property type="component" value="Unassembled WGS sequence"/>
</dbReference>
<feature type="domain" description="NERD" evidence="1">
    <location>
        <begin position="1"/>
        <end position="86"/>
    </location>
</feature>
<sequence length="147" mass="15699">MLHDRRIPGSKANIDHIAIGPRGVFVIDAKHYKGGPTLRTSGGLFSPRVEKLMIGSRDHTALVAGVHKQVRLVHAALESAGFAHIPTFGMLCFIEAEWPLLGGDFVIGGVEVLWPRKAVARVMSPGSLGGDEVEAVFRSLAVAFPPA</sequence>
<proteinExistence type="predicted"/>
<dbReference type="RefSeq" id="WP_386738275.1">
    <property type="nucleotide sequence ID" value="NZ_JBHSMG010000001.1"/>
</dbReference>
<evidence type="ECO:0000313" key="2">
    <source>
        <dbReference type="EMBL" id="MFC5500681.1"/>
    </source>
</evidence>
<keyword evidence="3" id="KW-1185">Reference proteome</keyword>
<dbReference type="Pfam" id="PF08378">
    <property type="entry name" value="NERD"/>
    <property type="match status" value="1"/>
</dbReference>
<comment type="caution">
    <text evidence="2">The sequence shown here is derived from an EMBL/GenBank/DDBJ whole genome shotgun (WGS) entry which is preliminary data.</text>
</comment>
<reference evidence="3" key="1">
    <citation type="journal article" date="2019" name="Int. J. Syst. Evol. Microbiol.">
        <title>The Global Catalogue of Microorganisms (GCM) 10K type strain sequencing project: providing services to taxonomists for standard genome sequencing and annotation.</title>
        <authorList>
            <consortium name="The Broad Institute Genomics Platform"/>
            <consortium name="The Broad Institute Genome Sequencing Center for Infectious Disease"/>
            <person name="Wu L."/>
            <person name="Ma J."/>
        </authorList>
    </citation>
    <scope>NUCLEOTIDE SEQUENCE [LARGE SCALE GENOMIC DNA]</scope>
    <source>
        <strain evidence="3">CGMCC 4.6997</strain>
    </source>
</reference>
<protein>
    <submittedName>
        <fullName evidence="2">Nuclease-related domain-containing protein</fullName>
    </submittedName>
</protein>
<name>A0ABW0NL22_9MICO</name>
<dbReference type="PROSITE" id="PS50965">
    <property type="entry name" value="NERD"/>
    <property type="match status" value="1"/>
</dbReference>
<dbReference type="EMBL" id="JBHSMG010000001">
    <property type="protein sequence ID" value="MFC5500681.1"/>
    <property type="molecule type" value="Genomic_DNA"/>
</dbReference>
<accession>A0ABW0NL22</accession>
<evidence type="ECO:0000259" key="1">
    <source>
        <dbReference type="PROSITE" id="PS50965"/>
    </source>
</evidence>
<organism evidence="2 3">
    <name type="scientific">Lysinimonas soli</name>
    <dbReference type="NCBI Taxonomy" id="1074233"/>
    <lineage>
        <taxon>Bacteria</taxon>
        <taxon>Bacillati</taxon>
        <taxon>Actinomycetota</taxon>
        <taxon>Actinomycetes</taxon>
        <taxon>Micrococcales</taxon>
        <taxon>Microbacteriaceae</taxon>
        <taxon>Lysinimonas</taxon>
    </lineage>
</organism>
<evidence type="ECO:0000313" key="3">
    <source>
        <dbReference type="Proteomes" id="UP001596039"/>
    </source>
</evidence>
<gene>
    <name evidence="2" type="ORF">ACFPJ4_00350</name>
</gene>